<dbReference type="AlphaFoldDB" id="A0A2L1GRG0"/>
<feature type="transmembrane region" description="Helical" evidence="5">
    <location>
        <begin position="213"/>
        <end position="236"/>
    </location>
</feature>
<dbReference type="Proteomes" id="UP000239867">
    <property type="component" value="Chromosome"/>
</dbReference>
<evidence type="ECO:0000256" key="3">
    <source>
        <dbReference type="ARBA" id="ARBA00022989"/>
    </source>
</evidence>
<name>A0A2L1GRG0_9BACT</name>
<feature type="transmembrane region" description="Helical" evidence="5">
    <location>
        <begin position="248"/>
        <end position="265"/>
    </location>
</feature>
<dbReference type="GO" id="GO:0005886">
    <property type="term" value="C:plasma membrane"/>
    <property type="evidence" value="ECO:0007669"/>
    <property type="project" value="UniProtKB-SubCell"/>
</dbReference>
<accession>A0A2L1GRG0</accession>
<dbReference type="Pfam" id="PF01925">
    <property type="entry name" value="TauE"/>
    <property type="match status" value="1"/>
</dbReference>
<feature type="transmembrane region" description="Helical" evidence="5">
    <location>
        <begin position="182"/>
        <end position="201"/>
    </location>
</feature>
<comment type="subcellular location">
    <subcellularLocation>
        <location evidence="5">Cell membrane</location>
        <topology evidence="5">Multi-pass membrane protein</topology>
    </subcellularLocation>
    <subcellularLocation>
        <location evidence="1">Membrane</location>
        <topology evidence="1">Multi-pass membrane protein</topology>
    </subcellularLocation>
</comment>
<reference evidence="6" key="2">
    <citation type="journal article" date="2018" name="MBio">
        <title>Insights into the evolution of host association through the isolation and characterization of a novel human periodontal pathobiont, Desulfobulbus oralis.</title>
        <authorList>
            <person name="Cross K.L."/>
            <person name="Chirania P."/>
            <person name="Xiong W."/>
            <person name="Beall C.J."/>
            <person name="Elkins J.G."/>
            <person name="Giannone R.J."/>
            <person name="Griffen A.L."/>
            <person name="Guss A.M."/>
            <person name="Hettich R.L."/>
            <person name="Joshi S.S."/>
            <person name="Mokrzan E.M."/>
            <person name="Martin R.K."/>
            <person name="Zhulin I.B."/>
            <person name="Leys E.J."/>
            <person name="Podar M."/>
        </authorList>
    </citation>
    <scope>NUCLEOTIDE SEQUENCE [LARGE SCALE GENOMIC DNA]</scope>
    <source>
        <strain evidence="6">ORNL</strain>
    </source>
</reference>
<proteinExistence type="inferred from homology"/>
<sequence length="267" mass="28069">MLLVFLTYLAVGLIAGVLAGLLGVGGGIVIVPMLEFCFTRQGIDNGVLMHMALGTSLASIMFTSVSSFMAHHRRGAVDWSIVRRITVGILVGTFLGTFVAARMSTTFLKVFFCIFLYVVATQMLLGKKPRASRELPGPSGMLGMGGLIGVVSSFVGIGGGTLSVPFMLFCNVEAHRAVGTSAAIGLPIALAGALGYLFNGWSAAARPEWSLGYIYLPALLGIVAASVCTAPLGARIAHALPVARLKRVFALFLYVVATRMLWKLVAG</sequence>
<feature type="transmembrane region" description="Helical" evidence="5">
    <location>
        <begin position="81"/>
        <end position="100"/>
    </location>
</feature>
<keyword evidence="7" id="KW-1185">Reference proteome</keyword>
<dbReference type="RefSeq" id="WP_104937423.1">
    <property type="nucleotide sequence ID" value="NZ_CP021255.1"/>
</dbReference>
<dbReference type="OrthoDB" id="457670at2"/>
<evidence type="ECO:0000256" key="2">
    <source>
        <dbReference type="ARBA" id="ARBA00022692"/>
    </source>
</evidence>
<evidence type="ECO:0000313" key="7">
    <source>
        <dbReference type="Proteomes" id="UP000239867"/>
    </source>
</evidence>
<evidence type="ECO:0000256" key="5">
    <source>
        <dbReference type="RuleBase" id="RU363041"/>
    </source>
</evidence>
<feature type="transmembrane region" description="Helical" evidence="5">
    <location>
        <begin position="46"/>
        <end position="69"/>
    </location>
</feature>
<gene>
    <name evidence="6" type="ORF">CAY53_03820</name>
</gene>
<evidence type="ECO:0000256" key="4">
    <source>
        <dbReference type="ARBA" id="ARBA00023136"/>
    </source>
</evidence>
<feature type="transmembrane region" description="Helical" evidence="5">
    <location>
        <begin position="107"/>
        <end position="125"/>
    </location>
</feature>
<organism evidence="6 7">
    <name type="scientific">Desulfobulbus oralis</name>
    <dbReference type="NCBI Taxonomy" id="1986146"/>
    <lineage>
        <taxon>Bacteria</taxon>
        <taxon>Pseudomonadati</taxon>
        <taxon>Thermodesulfobacteriota</taxon>
        <taxon>Desulfobulbia</taxon>
        <taxon>Desulfobulbales</taxon>
        <taxon>Desulfobulbaceae</taxon>
        <taxon>Desulfobulbus</taxon>
    </lineage>
</organism>
<evidence type="ECO:0000256" key="1">
    <source>
        <dbReference type="ARBA" id="ARBA00004141"/>
    </source>
</evidence>
<feature type="transmembrane region" description="Helical" evidence="5">
    <location>
        <begin position="145"/>
        <end position="170"/>
    </location>
</feature>
<reference evidence="6" key="1">
    <citation type="submission" date="2017-05" db="EMBL/GenBank/DDBJ databases">
        <authorList>
            <person name="Song R."/>
            <person name="Chenine A.L."/>
            <person name="Ruprecht R.M."/>
        </authorList>
    </citation>
    <scope>NUCLEOTIDE SEQUENCE</scope>
    <source>
        <strain evidence="6">ORNL</strain>
    </source>
</reference>
<evidence type="ECO:0000313" key="6">
    <source>
        <dbReference type="EMBL" id="AVD72217.1"/>
    </source>
</evidence>
<feature type="transmembrane region" description="Helical" evidence="5">
    <location>
        <begin position="6"/>
        <end position="34"/>
    </location>
</feature>
<keyword evidence="3 5" id="KW-1133">Transmembrane helix</keyword>
<comment type="similarity">
    <text evidence="5">Belongs to the 4-toluene sulfonate uptake permease (TSUP) (TC 2.A.102) family.</text>
</comment>
<dbReference type="InterPro" id="IPR002781">
    <property type="entry name" value="TM_pro_TauE-like"/>
</dbReference>
<protein>
    <recommendedName>
        <fullName evidence="5">Probable membrane transporter protein</fullName>
    </recommendedName>
</protein>
<dbReference type="KEGG" id="deo:CAY53_03820"/>
<dbReference type="PANTHER" id="PTHR43483">
    <property type="entry name" value="MEMBRANE TRANSPORTER PROTEIN HI_0806-RELATED"/>
    <property type="match status" value="1"/>
</dbReference>
<dbReference type="EMBL" id="CP021255">
    <property type="protein sequence ID" value="AVD72217.1"/>
    <property type="molecule type" value="Genomic_DNA"/>
</dbReference>
<keyword evidence="5" id="KW-1003">Cell membrane</keyword>
<keyword evidence="4 5" id="KW-0472">Membrane</keyword>
<dbReference type="PANTHER" id="PTHR43483:SF3">
    <property type="entry name" value="MEMBRANE TRANSPORTER PROTEIN HI_0806-RELATED"/>
    <property type="match status" value="1"/>
</dbReference>
<keyword evidence="2 5" id="KW-0812">Transmembrane</keyword>